<accession>A0A5B8FYB3</accession>
<sequence>MRIGYPSGRVAELIHDGMMHAHSGRADRAEATFEAADHLALEAEHRLTTELRTLSRLREEIARHRSGLREGAR</sequence>
<dbReference type="AlphaFoldDB" id="A0A5B8FYB3"/>
<gene>
    <name evidence="1" type="ORF">FDP22_06830</name>
</gene>
<dbReference type="EMBL" id="CP040818">
    <property type="protein sequence ID" value="QDL91522.1"/>
    <property type="molecule type" value="Genomic_DNA"/>
</dbReference>
<keyword evidence="2" id="KW-1185">Reference proteome</keyword>
<evidence type="ECO:0000313" key="1">
    <source>
        <dbReference type="EMBL" id="QDL91522.1"/>
    </source>
</evidence>
<dbReference type="RefSeq" id="WP_138572453.1">
    <property type="nucleotide sequence ID" value="NZ_CP040818.1"/>
</dbReference>
<name>A0A5B8FYB3_9RHOB</name>
<dbReference type="Proteomes" id="UP000305888">
    <property type="component" value="Chromosome"/>
</dbReference>
<dbReference type="OrthoDB" id="7885314at2"/>
<dbReference type="KEGG" id="ppru:FDP22_06830"/>
<protein>
    <submittedName>
        <fullName evidence="1">Uncharacterized protein</fullName>
    </submittedName>
</protein>
<evidence type="ECO:0000313" key="2">
    <source>
        <dbReference type="Proteomes" id="UP000305888"/>
    </source>
</evidence>
<reference evidence="1 2" key="1">
    <citation type="submission" date="2019-06" db="EMBL/GenBank/DDBJ databases">
        <title>Genome sequence of Rhodobacteraceae bacterium D4M1.</title>
        <authorList>
            <person name="Cao J."/>
        </authorList>
    </citation>
    <scope>NUCLEOTIDE SEQUENCE [LARGE SCALE GENOMIC DNA]</scope>
    <source>
        <strain evidence="1 2">D4M1</strain>
    </source>
</reference>
<proteinExistence type="predicted"/>
<organism evidence="1 2">
    <name type="scientific">Paroceanicella profunda</name>
    <dbReference type="NCBI Taxonomy" id="2579971"/>
    <lineage>
        <taxon>Bacteria</taxon>
        <taxon>Pseudomonadati</taxon>
        <taxon>Pseudomonadota</taxon>
        <taxon>Alphaproteobacteria</taxon>
        <taxon>Rhodobacterales</taxon>
        <taxon>Paracoccaceae</taxon>
        <taxon>Paroceanicella</taxon>
    </lineage>
</organism>